<dbReference type="Pfam" id="PF11726">
    <property type="entry name" value="YagK_YfjJ_C"/>
    <property type="match status" value="1"/>
</dbReference>
<organism evidence="2 3">
    <name type="scientific">Acinetobacter brisouii CIP 110357</name>
    <dbReference type="NCBI Taxonomy" id="1341683"/>
    <lineage>
        <taxon>Bacteria</taxon>
        <taxon>Pseudomonadati</taxon>
        <taxon>Pseudomonadota</taxon>
        <taxon>Gammaproteobacteria</taxon>
        <taxon>Moraxellales</taxon>
        <taxon>Moraxellaceae</taxon>
        <taxon>Acinetobacter</taxon>
    </lineage>
</organism>
<gene>
    <name evidence="2" type="ORF">P255_00524</name>
</gene>
<proteinExistence type="predicted"/>
<comment type="caution">
    <text evidence="2">The sequence shown here is derived from an EMBL/GenBank/DDBJ whole genome shotgun (WGS) entry which is preliminary data.</text>
</comment>
<evidence type="ECO:0000259" key="1">
    <source>
        <dbReference type="Pfam" id="PF11726"/>
    </source>
</evidence>
<keyword evidence="3" id="KW-1185">Reference proteome</keyword>
<dbReference type="OrthoDB" id="8592743at2"/>
<dbReference type="AlphaFoldDB" id="V2UD45"/>
<dbReference type="InterPro" id="IPR057271">
    <property type="entry name" value="YagK_YfjJ_C"/>
</dbReference>
<evidence type="ECO:0000313" key="2">
    <source>
        <dbReference type="EMBL" id="ESK52373.1"/>
    </source>
</evidence>
<dbReference type="RefSeq" id="WP_004903326.1">
    <property type="nucleotide sequence ID" value="NZ_BBTI01000004.1"/>
</dbReference>
<dbReference type="HOGENOM" id="CLU_053856_1_1_6"/>
<dbReference type="Proteomes" id="UP000018418">
    <property type="component" value="Unassembled WGS sequence"/>
</dbReference>
<protein>
    <recommendedName>
        <fullName evidence="1">YagK/YfjJ C-terminal domain-containing protein</fullName>
    </recommendedName>
</protein>
<evidence type="ECO:0000313" key="3">
    <source>
        <dbReference type="Proteomes" id="UP000018418"/>
    </source>
</evidence>
<dbReference type="PATRIC" id="fig|1341683.3.peg.515"/>
<accession>V2UD45</accession>
<feature type="domain" description="YagK/YfjJ C-terminal" evidence="1">
    <location>
        <begin position="131"/>
        <end position="290"/>
    </location>
</feature>
<name>V2UD45_9GAMM</name>
<sequence length="304" mass="36188">MVSILNQNKINEATLLIEIERFIQSSLNSARQPRSFYQNFADLLLDFHQVYDPDFSYSCLIEPFCRLLYDYDLEYESPESLCKLLKQTPFRQWQSDFDLNWTDHLDEMRQHRFSEKQNAQKIDSRLNLLIDEYSALLVVRVDLSYVANISIEQVDDDLEILRRKINRSQYGDDVLLLIWALEQGESTGYHCHVALVFDERKRHGAWRIAKAVGDWWKEITDDQGKYFNCHDRRYLKKYEERDVVGIGVIYSNVPYQVNKMRSTLSYLARPDKAQYLRVKTSTKMRSFGMSQVKAKINRRNCYKR</sequence>
<dbReference type="EMBL" id="AYEU01000003">
    <property type="protein sequence ID" value="ESK52373.1"/>
    <property type="molecule type" value="Genomic_DNA"/>
</dbReference>
<reference evidence="2 3" key="1">
    <citation type="submission" date="2013-10" db="EMBL/GenBank/DDBJ databases">
        <title>The Genome Sequence of Acinetobacter brisouii CIP 110357.</title>
        <authorList>
            <consortium name="The Broad Institute Genomics Platform"/>
            <consortium name="The Broad Institute Genome Sequencing Center for Infectious Disease"/>
            <person name="Cerqueira G."/>
            <person name="Feldgarden M."/>
            <person name="Courvalin P."/>
            <person name="Grillot-Courvalin C."/>
            <person name="Clermont D."/>
            <person name="Rocha E."/>
            <person name="Yoon E.-J."/>
            <person name="Nemec A."/>
            <person name="Young S.K."/>
            <person name="Zeng Q."/>
            <person name="Gargeya S."/>
            <person name="Fitzgerald M."/>
            <person name="Abouelleil A."/>
            <person name="Alvarado L."/>
            <person name="Berlin A.M."/>
            <person name="Chapman S.B."/>
            <person name="Gainer-Dewar J."/>
            <person name="Goldberg J."/>
            <person name="Gnerre S."/>
            <person name="Griggs A."/>
            <person name="Gujja S."/>
            <person name="Hansen M."/>
            <person name="Howarth C."/>
            <person name="Imamovic A."/>
            <person name="Ireland A."/>
            <person name="Larimer J."/>
            <person name="McCowan C."/>
            <person name="Murphy C."/>
            <person name="Pearson M."/>
            <person name="Poon T.W."/>
            <person name="Priest M."/>
            <person name="Roberts A."/>
            <person name="Saif S."/>
            <person name="Shea T."/>
            <person name="Sykes S."/>
            <person name="Wortman J."/>
            <person name="Nusbaum C."/>
            <person name="Birren B."/>
        </authorList>
    </citation>
    <scope>NUCLEOTIDE SEQUENCE [LARGE SCALE GENOMIC DNA]</scope>
    <source>
        <strain evidence="2 3">CIP 110357</strain>
    </source>
</reference>